<dbReference type="InterPro" id="IPR043738">
    <property type="entry name" value="DUF5683"/>
</dbReference>
<evidence type="ECO:0000313" key="2">
    <source>
        <dbReference type="EMBL" id="MBY5960060.1"/>
    </source>
</evidence>
<evidence type="ECO:0000313" key="3">
    <source>
        <dbReference type="Proteomes" id="UP000753961"/>
    </source>
</evidence>
<keyword evidence="3" id="KW-1185">Reference proteome</keyword>
<dbReference type="Proteomes" id="UP000753961">
    <property type="component" value="Unassembled WGS sequence"/>
</dbReference>
<proteinExistence type="predicted"/>
<sequence length="217" mass="24877">MPGYGKYRLVLNATSLVLLLLMAIHPVNGQNDSLQTPEILTERSNDSLRLDTVNLDQDPWQPNPKKALWYSLALPGLGQIYNRSWWKTPFIYGGLGVSIWFIADNHQNYKDFRTAYSESFDPNTENELVKKYPNQESLRRIRDVYYKRYQLSIIATAAIYLMNGIEAYVDAHLKNFEISDDLSLRYGKSPLDRAGIYGSSTLTPNVIPVIGFSYRLD</sequence>
<dbReference type="EMBL" id="JAHVHU010000022">
    <property type="protein sequence ID" value="MBY5960060.1"/>
    <property type="molecule type" value="Genomic_DNA"/>
</dbReference>
<evidence type="ECO:0000259" key="1">
    <source>
        <dbReference type="Pfam" id="PF18935"/>
    </source>
</evidence>
<name>A0A953LAK6_9BACT</name>
<reference evidence="2" key="1">
    <citation type="submission" date="2021-06" db="EMBL/GenBank/DDBJ databases">
        <title>44 bacteria genomes isolated from Dapeng, Shenzhen.</title>
        <authorList>
            <person name="Zheng W."/>
            <person name="Yu S."/>
            <person name="Huang Y."/>
        </authorList>
    </citation>
    <scope>NUCLEOTIDE SEQUENCE</scope>
    <source>
        <strain evidence="2">DP5N28-2</strain>
    </source>
</reference>
<dbReference type="Pfam" id="PF18935">
    <property type="entry name" value="DUF5683"/>
    <property type="match status" value="1"/>
</dbReference>
<feature type="domain" description="DUF5683" evidence="1">
    <location>
        <begin position="61"/>
        <end position="186"/>
    </location>
</feature>
<protein>
    <recommendedName>
        <fullName evidence="1">DUF5683 domain-containing protein</fullName>
    </recommendedName>
</protein>
<organism evidence="2 3">
    <name type="scientific">Membranihabitans marinus</name>
    <dbReference type="NCBI Taxonomy" id="1227546"/>
    <lineage>
        <taxon>Bacteria</taxon>
        <taxon>Pseudomonadati</taxon>
        <taxon>Bacteroidota</taxon>
        <taxon>Saprospiria</taxon>
        <taxon>Saprospirales</taxon>
        <taxon>Saprospiraceae</taxon>
        <taxon>Membranihabitans</taxon>
    </lineage>
</organism>
<accession>A0A953LAK6</accession>
<dbReference type="RefSeq" id="WP_222581606.1">
    <property type="nucleotide sequence ID" value="NZ_JAHVHU010000022.1"/>
</dbReference>
<comment type="caution">
    <text evidence="2">The sequence shown here is derived from an EMBL/GenBank/DDBJ whole genome shotgun (WGS) entry which is preliminary data.</text>
</comment>
<dbReference type="AlphaFoldDB" id="A0A953LAK6"/>
<gene>
    <name evidence="2" type="ORF">KUV50_18050</name>
</gene>